<dbReference type="Gene3D" id="2.60.120.180">
    <property type="match status" value="1"/>
</dbReference>
<comment type="caution">
    <text evidence="3">The sequence shown here is derived from an EMBL/GenBank/DDBJ whole genome shotgun (WGS) entry which is preliminary data.</text>
</comment>
<keyword evidence="4" id="KW-1185">Reference proteome</keyword>
<keyword evidence="1" id="KW-0732">Signal</keyword>
<feature type="domain" description="Secretion system C-terminal sorting" evidence="2">
    <location>
        <begin position="327"/>
        <end position="387"/>
    </location>
</feature>
<sequence>MRTITSLLALFLVLKLNAQHSCLESELITVSGNIAPVSSYALGMSDGVGGTMHYCPSDYNHEKGGHYYLDYSDIGGSGMDGYPNIKIGGSQYGGQRHPGEFDITGMPVLIKDIPETMEIEWVCSQTNATDDNDKWMASINFIFDMYGNRDSKPVSAERDYDLVVKAQSFNFSDGLDDQPEVKNGIIYFFARNTDGSLKPFEIIIDNHTYTYAVRYKFFVGKEDKDNKAHIKLIPYGNNGAPPLLRMKVKELITTTRDYVQYANIPEPYLGLALNNIAQDDTWMKAINAGYEVYTGQSQLNINRFKVWPDGITTSVLDTKVNHVRIGPNPAKDIVYIYGGDELMDVQCFSISGQVQDIRLINNSFRVAHLKKGLYLIRMINRKGTTSRHFKLIVNN</sequence>
<evidence type="ECO:0000259" key="2">
    <source>
        <dbReference type="Pfam" id="PF18962"/>
    </source>
</evidence>
<evidence type="ECO:0000313" key="3">
    <source>
        <dbReference type="EMBL" id="MBK3518230.1"/>
    </source>
</evidence>
<feature type="chain" id="PRO_5045244375" evidence="1">
    <location>
        <begin position="19"/>
        <end position="395"/>
    </location>
</feature>
<proteinExistence type="predicted"/>
<accession>A0ABS1HKN6</accession>
<reference evidence="3 4" key="1">
    <citation type="submission" date="2021-01" db="EMBL/GenBank/DDBJ databases">
        <title>Carboxyliciviraga sp.nov., isolated from coastal sediments.</title>
        <authorList>
            <person name="Lu D."/>
            <person name="Zhang T."/>
        </authorList>
    </citation>
    <scope>NUCLEOTIDE SEQUENCE [LARGE SCALE GENOMIC DNA]</scope>
    <source>
        <strain evidence="3 4">N1Y132</strain>
    </source>
</reference>
<dbReference type="Proteomes" id="UP000605676">
    <property type="component" value="Unassembled WGS sequence"/>
</dbReference>
<protein>
    <submittedName>
        <fullName evidence="3">T9SS type A sorting domain-containing protein</fullName>
    </submittedName>
</protein>
<dbReference type="RefSeq" id="WP_200465458.1">
    <property type="nucleotide sequence ID" value="NZ_JAENRR010000029.1"/>
</dbReference>
<dbReference type="EMBL" id="JAENRR010000029">
    <property type="protein sequence ID" value="MBK3518230.1"/>
    <property type="molecule type" value="Genomic_DNA"/>
</dbReference>
<gene>
    <name evidence="3" type="ORF">JIV24_12865</name>
</gene>
<evidence type="ECO:0000313" key="4">
    <source>
        <dbReference type="Proteomes" id="UP000605676"/>
    </source>
</evidence>
<dbReference type="InterPro" id="IPR026444">
    <property type="entry name" value="Secre_tail"/>
</dbReference>
<organism evidence="3 4">
    <name type="scientific">Carboxylicivirga marina</name>
    <dbReference type="NCBI Taxonomy" id="2800988"/>
    <lineage>
        <taxon>Bacteria</taxon>
        <taxon>Pseudomonadati</taxon>
        <taxon>Bacteroidota</taxon>
        <taxon>Bacteroidia</taxon>
        <taxon>Marinilabiliales</taxon>
        <taxon>Marinilabiliaceae</taxon>
        <taxon>Carboxylicivirga</taxon>
    </lineage>
</organism>
<evidence type="ECO:0000256" key="1">
    <source>
        <dbReference type="SAM" id="SignalP"/>
    </source>
</evidence>
<dbReference type="NCBIfam" id="TIGR04183">
    <property type="entry name" value="Por_Secre_tail"/>
    <property type="match status" value="1"/>
</dbReference>
<name>A0ABS1HKN6_9BACT</name>
<dbReference type="Pfam" id="PF18962">
    <property type="entry name" value="Por_Secre_tail"/>
    <property type="match status" value="1"/>
</dbReference>
<dbReference type="InterPro" id="IPR013319">
    <property type="entry name" value="GH11/12"/>
</dbReference>
<feature type="signal peptide" evidence="1">
    <location>
        <begin position="1"/>
        <end position="18"/>
    </location>
</feature>